<dbReference type="GO" id="GO:0016798">
    <property type="term" value="F:hydrolase activity, acting on glycosyl bonds"/>
    <property type="evidence" value="ECO:0007669"/>
    <property type="project" value="UniProtKB-KW"/>
</dbReference>
<dbReference type="InterPro" id="IPR001547">
    <property type="entry name" value="Glyco_hydro_5"/>
</dbReference>
<keyword evidence="1 4" id="KW-0378">Hydrolase</keyword>
<evidence type="ECO:0000256" key="1">
    <source>
        <dbReference type="ARBA" id="ARBA00022801"/>
    </source>
</evidence>
<evidence type="ECO:0000313" key="4">
    <source>
        <dbReference type="EMBL" id="MFC7189220.1"/>
    </source>
</evidence>
<accession>A0ABD5YNU5</accession>
<comment type="caution">
    <text evidence="4">The sequence shown here is derived from an EMBL/GenBank/DDBJ whole genome shotgun (WGS) entry which is preliminary data.</text>
</comment>
<dbReference type="PANTHER" id="PTHR34142:SF1">
    <property type="entry name" value="GLYCOSIDE HYDROLASE FAMILY 5 DOMAIN-CONTAINING PROTEIN"/>
    <property type="match status" value="1"/>
</dbReference>
<dbReference type="AlphaFoldDB" id="A0ABD5YNU5"/>
<reference evidence="4 5" key="1">
    <citation type="journal article" date="2019" name="Int. J. Syst. Evol. Microbiol.">
        <title>The Global Catalogue of Microorganisms (GCM) 10K type strain sequencing project: providing services to taxonomists for standard genome sequencing and annotation.</title>
        <authorList>
            <consortium name="The Broad Institute Genomics Platform"/>
            <consortium name="The Broad Institute Genome Sequencing Center for Infectious Disease"/>
            <person name="Wu L."/>
            <person name="Ma J."/>
        </authorList>
    </citation>
    <scope>NUCLEOTIDE SEQUENCE [LARGE SCALE GENOMIC DNA]</scope>
    <source>
        <strain evidence="4 5">RDMS1</strain>
    </source>
</reference>
<protein>
    <submittedName>
        <fullName evidence="4">Glycoside hydrolase family 5 protein</fullName>
        <ecNumber evidence="4">3.2.1.-</ecNumber>
    </submittedName>
</protein>
<dbReference type="InterPro" id="IPR006311">
    <property type="entry name" value="TAT_signal"/>
</dbReference>
<keyword evidence="5" id="KW-1185">Reference proteome</keyword>
<dbReference type="Proteomes" id="UP001596417">
    <property type="component" value="Unassembled WGS sequence"/>
</dbReference>
<organism evidence="4 5">
    <name type="scientific">Halocatena marina</name>
    <dbReference type="NCBI Taxonomy" id="2934937"/>
    <lineage>
        <taxon>Archaea</taxon>
        <taxon>Methanobacteriati</taxon>
        <taxon>Methanobacteriota</taxon>
        <taxon>Stenosarchaea group</taxon>
        <taxon>Halobacteria</taxon>
        <taxon>Halobacteriales</taxon>
        <taxon>Natronomonadaceae</taxon>
        <taxon>Halocatena</taxon>
    </lineage>
</organism>
<sequence>MNAERTDTLPEGDESTARDQRIVRNTSRRVFLQAVGAGAVLGAFTIGHAEAAGIPTPWLHRDGNLIRDPSGNKVILRGVNIPDVSRLNADNYYSYTAAEYIDWATNGNAPPGTNDPNGWYARVIRLPAQPVDIGGHSPGAAPPAPAFTQSQLDSYVTNHLRPAVDHCRDRGVYCIVDYHRHRGQYDENLWFTSDAIDNEVQLFWNTVAPEFANDSHVLFEVYNEPTEPYPDDVDPASDSQAALDAWNQWKQNAQPWVDTIRQHAPQNLVLIGSPRWSQWTAQAPRNEFDGDNLAYTGHVYGQDNLKPFADSFGAPSQDVPVFLTEWGYKTGRAPYLSGTTAVEGQMFLDLFDNYPIHPIPWAFDFRWVPQFFNRQTRDDWELLRNNETHGGLVKDLLYENRNNDLPTDGGSA</sequence>
<keyword evidence="2 4" id="KW-0326">Glycosidase</keyword>
<dbReference type="InterPro" id="IPR017853">
    <property type="entry name" value="GH"/>
</dbReference>
<gene>
    <name evidence="4" type="ORF">ACFQL7_04730</name>
</gene>
<proteinExistence type="predicted"/>
<evidence type="ECO:0000259" key="3">
    <source>
        <dbReference type="Pfam" id="PF00150"/>
    </source>
</evidence>
<name>A0ABD5YNU5_9EURY</name>
<evidence type="ECO:0000256" key="2">
    <source>
        <dbReference type="ARBA" id="ARBA00023295"/>
    </source>
</evidence>
<dbReference type="PROSITE" id="PS51318">
    <property type="entry name" value="TAT"/>
    <property type="match status" value="1"/>
</dbReference>
<dbReference type="Gene3D" id="3.20.20.80">
    <property type="entry name" value="Glycosidases"/>
    <property type="match status" value="1"/>
</dbReference>
<dbReference type="EC" id="3.2.1.-" evidence="4"/>
<feature type="domain" description="Glycoside hydrolase family 5" evidence="3">
    <location>
        <begin position="103"/>
        <end position="363"/>
    </location>
</feature>
<dbReference type="RefSeq" id="WP_390204753.1">
    <property type="nucleotide sequence ID" value="NZ_JBHTAX010000001.1"/>
</dbReference>
<dbReference type="InterPro" id="IPR018087">
    <property type="entry name" value="Glyco_hydro_5_CS"/>
</dbReference>
<dbReference type="PROSITE" id="PS00659">
    <property type="entry name" value="GLYCOSYL_HYDROL_F5"/>
    <property type="match status" value="1"/>
</dbReference>
<dbReference type="EMBL" id="JBHTAX010000001">
    <property type="protein sequence ID" value="MFC7189220.1"/>
    <property type="molecule type" value="Genomic_DNA"/>
</dbReference>
<dbReference type="PANTHER" id="PTHR34142">
    <property type="entry name" value="ENDO-BETA-1,4-GLUCANASE A"/>
    <property type="match status" value="1"/>
</dbReference>
<dbReference type="Pfam" id="PF00150">
    <property type="entry name" value="Cellulase"/>
    <property type="match status" value="1"/>
</dbReference>
<dbReference type="SUPFAM" id="SSF51445">
    <property type="entry name" value="(Trans)glycosidases"/>
    <property type="match status" value="1"/>
</dbReference>
<evidence type="ECO:0000313" key="5">
    <source>
        <dbReference type="Proteomes" id="UP001596417"/>
    </source>
</evidence>